<evidence type="ECO:0000313" key="1">
    <source>
        <dbReference type="EMBL" id="ERI11495.1"/>
    </source>
</evidence>
<gene>
    <name evidence="1" type="ORF">HMPREF0083_00378</name>
</gene>
<organism evidence="1 2">
    <name type="scientific">Aneurinibacillus aneurinilyticus ATCC 12856</name>
    <dbReference type="NCBI Taxonomy" id="649747"/>
    <lineage>
        <taxon>Bacteria</taxon>
        <taxon>Bacillati</taxon>
        <taxon>Bacillota</taxon>
        <taxon>Bacilli</taxon>
        <taxon>Bacillales</taxon>
        <taxon>Paenibacillaceae</taxon>
        <taxon>Aneurinibacillus group</taxon>
        <taxon>Aneurinibacillus</taxon>
    </lineage>
</organism>
<comment type="caution">
    <text evidence="1">The sequence shown here is derived from an EMBL/GenBank/DDBJ whole genome shotgun (WGS) entry which is preliminary data.</text>
</comment>
<dbReference type="STRING" id="649747.HMPREF0083_00378"/>
<sequence>MVKGWRVGERSGWMRPTLRQKKGQCVFSYLLPQKFVDVSNQMYILYLSIKNNQGELVVFYLPQS</sequence>
<protein>
    <submittedName>
        <fullName evidence="1">Uncharacterized protein</fullName>
    </submittedName>
</protein>
<proteinExistence type="predicted"/>
<dbReference type="Proteomes" id="UP000016511">
    <property type="component" value="Unassembled WGS sequence"/>
</dbReference>
<evidence type="ECO:0000313" key="2">
    <source>
        <dbReference type="Proteomes" id="UP000016511"/>
    </source>
</evidence>
<keyword evidence="2" id="KW-1185">Reference proteome</keyword>
<accession>U1X947</accession>
<name>U1X947_ANEAE</name>
<dbReference type="HOGENOM" id="CLU_202821_0_0_9"/>
<dbReference type="EMBL" id="AWSJ01000037">
    <property type="protein sequence ID" value="ERI11495.1"/>
    <property type="molecule type" value="Genomic_DNA"/>
</dbReference>
<dbReference type="AlphaFoldDB" id="U1X947"/>
<dbReference type="PATRIC" id="fig|649747.3.peg.344"/>
<reference evidence="1 2" key="1">
    <citation type="submission" date="2013-08" db="EMBL/GenBank/DDBJ databases">
        <authorList>
            <person name="Weinstock G."/>
            <person name="Sodergren E."/>
            <person name="Wylie T."/>
            <person name="Fulton L."/>
            <person name="Fulton R."/>
            <person name="Fronick C."/>
            <person name="O'Laughlin M."/>
            <person name="Godfrey J."/>
            <person name="Miner T."/>
            <person name="Herter B."/>
            <person name="Appelbaum E."/>
            <person name="Cordes M."/>
            <person name="Lek S."/>
            <person name="Wollam A."/>
            <person name="Pepin K.H."/>
            <person name="Palsikar V.B."/>
            <person name="Mitreva M."/>
            <person name="Wilson R.K."/>
        </authorList>
    </citation>
    <scope>NUCLEOTIDE SEQUENCE [LARGE SCALE GENOMIC DNA]</scope>
    <source>
        <strain evidence="1 2">ATCC 12856</strain>
    </source>
</reference>